<keyword evidence="1" id="KW-1133">Transmembrane helix</keyword>
<evidence type="ECO:0000313" key="2">
    <source>
        <dbReference type="EnsemblPlants" id="Zm00001eb393410_P001"/>
    </source>
</evidence>
<accession>A0A804R6Z3</accession>
<proteinExistence type="predicted"/>
<organism evidence="2 3">
    <name type="scientific">Zea mays</name>
    <name type="common">Maize</name>
    <dbReference type="NCBI Taxonomy" id="4577"/>
    <lineage>
        <taxon>Eukaryota</taxon>
        <taxon>Viridiplantae</taxon>
        <taxon>Streptophyta</taxon>
        <taxon>Embryophyta</taxon>
        <taxon>Tracheophyta</taxon>
        <taxon>Spermatophyta</taxon>
        <taxon>Magnoliopsida</taxon>
        <taxon>Liliopsida</taxon>
        <taxon>Poales</taxon>
        <taxon>Poaceae</taxon>
        <taxon>PACMAD clade</taxon>
        <taxon>Panicoideae</taxon>
        <taxon>Andropogonodae</taxon>
        <taxon>Andropogoneae</taxon>
        <taxon>Tripsacinae</taxon>
        <taxon>Zea</taxon>
    </lineage>
</organism>
<keyword evidence="3" id="KW-1185">Reference proteome</keyword>
<dbReference type="EnsemblPlants" id="Zm00001eb393410_T001">
    <property type="protein sequence ID" value="Zm00001eb393410_P001"/>
    <property type="gene ID" value="Zm00001eb393410"/>
</dbReference>
<name>A0A804R6Z3_MAIZE</name>
<sequence length="154" mass="16963">MVSAHTIVRASCGYPCSTYFIEGFVYFQEYQVFDTLRIIMCVLGMTFVFVGISLLAPDDSKGWKDGSSTSEDSIIDIDRNGKMPMEETDTDDSISFVTSVKSACSMSLGLGESTISASSVLVMLMVSSRTTGFRGIRNDRPKYAPLRTTDWSNL</sequence>
<keyword evidence="1" id="KW-0472">Membrane</keyword>
<dbReference type="Proteomes" id="UP000007305">
    <property type="component" value="Chromosome 9"/>
</dbReference>
<reference evidence="3" key="1">
    <citation type="journal article" date="2009" name="Science">
        <title>The B73 maize genome: complexity, diversity, and dynamics.</title>
        <authorList>
            <person name="Schnable P.S."/>
            <person name="Ware D."/>
            <person name="Fulton R.S."/>
            <person name="Stein J.C."/>
            <person name="Wei F."/>
            <person name="Pasternak S."/>
            <person name="Liang C."/>
            <person name="Zhang J."/>
            <person name="Fulton L."/>
            <person name="Graves T.A."/>
            <person name="Minx P."/>
            <person name="Reily A.D."/>
            <person name="Courtney L."/>
            <person name="Kruchowski S.S."/>
            <person name="Tomlinson C."/>
            <person name="Strong C."/>
            <person name="Delehaunty K."/>
            <person name="Fronick C."/>
            <person name="Courtney B."/>
            <person name="Rock S.M."/>
            <person name="Belter E."/>
            <person name="Du F."/>
            <person name="Kim K."/>
            <person name="Abbott R.M."/>
            <person name="Cotton M."/>
            <person name="Levy A."/>
            <person name="Marchetto P."/>
            <person name="Ochoa K."/>
            <person name="Jackson S.M."/>
            <person name="Gillam B."/>
            <person name="Chen W."/>
            <person name="Yan L."/>
            <person name="Higginbotham J."/>
            <person name="Cardenas M."/>
            <person name="Waligorski J."/>
            <person name="Applebaum E."/>
            <person name="Phelps L."/>
            <person name="Falcone J."/>
            <person name="Kanchi K."/>
            <person name="Thane T."/>
            <person name="Scimone A."/>
            <person name="Thane N."/>
            <person name="Henke J."/>
            <person name="Wang T."/>
            <person name="Ruppert J."/>
            <person name="Shah N."/>
            <person name="Rotter K."/>
            <person name="Hodges J."/>
            <person name="Ingenthron E."/>
            <person name="Cordes M."/>
            <person name="Kohlberg S."/>
            <person name="Sgro J."/>
            <person name="Delgado B."/>
            <person name="Mead K."/>
            <person name="Chinwalla A."/>
            <person name="Leonard S."/>
            <person name="Crouse K."/>
            <person name="Collura K."/>
            <person name="Kudrna D."/>
            <person name="Currie J."/>
            <person name="He R."/>
            <person name="Angelova A."/>
            <person name="Rajasekar S."/>
            <person name="Mueller T."/>
            <person name="Lomeli R."/>
            <person name="Scara G."/>
            <person name="Ko A."/>
            <person name="Delaney K."/>
            <person name="Wissotski M."/>
            <person name="Lopez G."/>
            <person name="Campos D."/>
            <person name="Braidotti M."/>
            <person name="Ashley E."/>
            <person name="Golser W."/>
            <person name="Kim H."/>
            <person name="Lee S."/>
            <person name="Lin J."/>
            <person name="Dujmic Z."/>
            <person name="Kim W."/>
            <person name="Talag J."/>
            <person name="Zuccolo A."/>
            <person name="Fan C."/>
            <person name="Sebastian A."/>
            <person name="Kramer M."/>
            <person name="Spiegel L."/>
            <person name="Nascimento L."/>
            <person name="Zutavern T."/>
            <person name="Miller B."/>
            <person name="Ambroise C."/>
            <person name="Muller S."/>
            <person name="Spooner W."/>
            <person name="Narechania A."/>
            <person name="Ren L."/>
            <person name="Wei S."/>
            <person name="Kumari S."/>
            <person name="Faga B."/>
            <person name="Levy M.J."/>
            <person name="McMahan L."/>
            <person name="Van Buren P."/>
            <person name="Vaughn M.W."/>
            <person name="Ying K."/>
            <person name="Yeh C.-T."/>
            <person name="Emrich S.J."/>
            <person name="Jia Y."/>
            <person name="Kalyanaraman A."/>
            <person name="Hsia A.-P."/>
            <person name="Barbazuk W.B."/>
            <person name="Baucom R.S."/>
            <person name="Brutnell T.P."/>
            <person name="Carpita N.C."/>
            <person name="Chaparro C."/>
            <person name="Chia J.-M."/>
            <person name="Deragon J.-M."/>
            <person name="Estill J.C."/>
            <person name="Fu Y."/>
            <person name="Jeddeloh J.A."/>
            <person name="Han Y."/>
            <person name="Lee H."/>
            <person name="Li P."/>
            <person name="Lisch D.R."/>
            <person name="Liu S."/>
            <person name="Liu Z."/>
            <person name="Nagel D.H."/>
            <person name="McCann M.C."/>
            <person name="SanMiguel P."/>
            <person name="Myers A.M."/>
            <person name="Nettleton D."/>
            <person name="Nguyen J."/>
            <person name="Penning B.W."/>
            <person name="Ponnala L."/>
            <person name="Schneider K.L."/>
            <person name="Schwartz D.C."/>
            <person name="Sharma A."/>
            <person name="Soderlund C."/>
            <person name="Springer N.M."/>
            <person name="Sun Q."/>
            <person name="Wang H."/>
            <person name="Waterman M."/>
            <person name="Westerman R."/>
            <person name="Wolfgruber T.K."/>
            <person name="Yang L."/>
            <person name="Yu Y."/>
            <person name="Zhang L."/>
            <person name="Zhou S."/>
            <person name="Zhu Q."/>
            <person name="Bennetzen J.L."/>
            <person name="Dawe R.K."/>
            <person name="Jiang J."/>
            <person name="Jiang N."/>
            <person name="Presting G.G."/>
            <person name="Wessler S.R."/>
            <person name="Aluru S."/>
            <person name="Martienssen R.A."/>
            <person name="Clifton S.W."/>
            <person name="McCombie W.R."/>
            <person name="Wing R.A."/>
            <person name="Wilson R.K."/>
        </authorList>
    </citation>
    <scope>NUCLEOTIDE SEQUENCE [LARGE SCALE GENOMIC DNA]</scope>
    <source>
        <strain evidence="3">cv. B73</strain>
    </source>
</reference>
<reference evidence="2" key="3">
    <citation type="submission" date="2021-05" db="UniProtKB">
        <authorList>
            <consortium name="EnsemblPlants"/>
        </authorList>
    </citation>
    <scope>IDENTIFICATION</scope>
    <source>
        <strain evidence="2">cv. B73</strain>
    </source>
</reference>
<evidence type="ECO:0000256" key="1">
    <source>
        <dbReference type="SAM" id="Phobius"/>
    </source>
</evidence>
<keyword evidence="1" id="KW-0812">Transmembrane</keyword>
<protein>
    <submittedName>
        <fullName evidence="2">Uncharacterized protein</fullName>
    </submittedName>
</protein>
<evidence type="ECO:0000313" key="3">
    <source>
        <dbReference type="Proteomes" id="UP000007305"/>
    </source>
</evidence>
<dbReference type="AlphaFoldDB" id="A0A804R6Z3"/>
<dbReference type="Gramene" id="Zm00001eb393410_T001">
    <property type="protein sequence ID" value="Zm00001eb393410_P001"/>
    <property type="gene ID" value="Zm00001eb393410"/>
</dbReference>
<feature type="transmembrane region" description="Helical" evidence="1">
    <location>
        <begin position="36"/>
        <end position="56"/>
    </location>
</feature>
<reference evidence="2" key="2">
    <citation type="submission" date="2019-07" db="EMBL/GenBank/DDBJ databases">
        <authorList>
            <person name="Seetharam A."/>
            <person name="Woodhouse M."/>
            <person name="Cannon E."/>
        </authorList>
    </citation>
    <scope>NUCLEOTIDE SEQUENCE [LARGE SCALE GENOMIC DNA]</scope>
    <source>
        <strain evidence="2">cv. B73</strain>
    </source>
</reference>